<sequence length="388" mass="41426">MGRDLNDVVREGGTEAVRLAVENGRRIPKASERLLRIEDAGETPPLDAYEDEAIRNGAMLRAPLSVAFADELPAAFEPPDELVQGVLTTGAGSVIYGDSNSGKTYFAIDMGAAVARGAQWMGRQTEPGLVIYLAAESPASVRGRLQAYQAYHRVRVPNFAIVQSPIDLFDGEADTDAVIQLIRQLEEQRGQKAQLVIGDTLARLSAGANENAGQDMGLVVRRFDRIRTACNAHFTLIHHSGKAVAAGARGWSGIRAAVDTEIEVTDGPTGRCAEITKQRDLSTKGDRIGFKLEPVELGTTKWGNPATSCVALPVDAPARLPAKRMGEVEGAVAEFLAAHKVGLKKRDVVAHFNGRYDKGPIYRAIKSLVAAGAVHEAAGMVCLAGVLK</sequence>
<evidence type="ECO:0000313" key="2">
    <source>
        <dbReference type="Proteomes" id="UP000674425"/>
    </source>
</evidence>
<dbReference type="InterPro" id="IPR027417">
    <property type="entry name" value="P-loop_NTPase"/>
</dbReference>
<dbReference type="EMBL" id="CAJNAU010000170">
    <property type="protein sequence ID" value="CAE6862089.1"/>
    <property type="molecule type" value="Genomic_DNA"/>
</dbReference>
<gene>
    <name evidence="1" type="ORF">R69658_07667</name>
</gene>
<keyword evidence="2" id="KW-1185">Reference proteome</keyword>
<evidence type="ECO:0000313" key="1">
    <source>
        <dbReference type="EMBL" id="CAE6862089.1"/>
    </source>
</evidence>
<protein>
    <recommendedName>
        <fullName evidence="3">AAA domain-containing protein</fullName>
    </recommendedName>
</protein>
<dbReference type="Gene3D" id="3.40.50.300">
    <property type="entry name" value="P-loop containing nucleotide triphosphate hydrolases"/>
    <property type="match status" value="1"/>
</dbReference>
<comment type="caution">
    <text evidence="1">The sequence shown here is derived from an EMBL/GenBank/DDBJ whole genome shotgun (WGS) entry which is preliminary data.</text>
</comment>
<evidence type="ECO:0008006" key="3">
    <source>
        <dbReference type="Google" id="ProtNLM"/>
    </source>
</evidence>
<accession>A0ABN7NBL4</accession>
<dbReference type="Proteomes" id="UP000674425">
    <property type="component" value="Unassembled WGS sequence"/>
</dbReference>
<organism evidence="1 2">
    <name type="scientific">Paraburkholderia aspalathi</name>
    <dbReference type="NCBI Taxonomy" id="1324617"/>
    <lineage>
        <taxon>Bacteria</taxon>
        <taxon>Pseudomonadati</taxon>
        <taxon>Pseudomonadota</taxon>
        <taxon>Betaproteobacteria</taxon>
        <taxon>Burkholderiales</taxon>
        <taxon>Burkholderiaceae</taxon>
        <taxon>Paraburkholderia</taxon>
    </lineage>
</organism>
<dbReference type="SUPFAM" id="SSF52540">
    <property type="entry name" value="P-loop containing nucleoside triphosphate hydrolases"/>
    <property type="match status" value="1"/>
</dbReference>
<name>A0ABN7NBL4_9BURK</name>
<dbReference type="Pfam" id="PF13481">
    <property type="entry name" value="AAA_25"/>
    <property type="match status" value="1"/>
</dbReference>
<proteinExistence type="predicted"/>
<reference evidence="1 2" key="1">
    <citation type="submission" date="2021-02" db="EMBL/GenBank/DDBJ databases">
        <authorList>
            <person name="Vanwijnsberghe S."/>
        </authorList>
    </citation>
    <scope>NUCLEOTIDE SEQUENCE [LARGE SCALE GENOMIC DNA]</scope>
    <source>
        <strain evidence="1 2">R-69658</strain>
    </source>
</reference>